<feature type="transmembrane region" description="Helical" evidence="18">
    <location>
        <begin position="262"/>
        <end position="284"/>
    </location>
</feature>
<keyword evidence="6" id="KW-0813">Transport</keyword>
<comment type="function">
    <text evidence="18">Core subunit of the mitochondrial membrane respiratory chain NADH dehydrogenase (Complex I) which catalyzes electron transfer from NADH through the respiratory chain, using ubiquinone as an electron acceptor. Essential for the catalytic activity and assembly of complex I.</text>
</comment>
<dbReference type="PRINTS" id="PR01436">
    <property type="entry name" value="NADHDHGNASE2"/>
</dbReference>
<keyword evidence="7 18" id="KW-0679">Respiratory chain</keyword>
<evidence type="ECO:0000256" key="14">
    <source>
        <dbReference type="ARBA" id="ARBA00023075"/>
    </source>
</evidence>
<comment type="catalytic activity">
    <reaction evidence="17 18">
        <text>a ubiquinone + NADH + 5 H(+)(in) = a ubiquinol + NAD(+) + 4 H(+)(out)</text>
        <dbReference type="Rhea" id="RHEA:29091"/>
        <dbReference type="Rhea" id="RHEA-COMP:9565"/>
        <dbReference type="Rhea" id="RHEA-COMP:9566"/>
        <dbReference type="ChEBI" id="CHEBI:15378"/>
        <dbReference type="ChEBI" id="CHEBI:16389"/>
        <dbReference type="ChEBI" id="CHEBI:17976"/>
        <dbReference type="ChEBI" id="CHEBI:57540"/>
        <dbReference type="ChEBI" id="CHEBI:57945"/>
        <dbReference type="EC" id="7.1.1.2"/>
    </reaction>
</comment>
<feature type="domain" description="NADH:quinone oxidoreductase/Mrp antiporter transmembrane" evidence="19">
    <location>
        <begin position="14"/>
        <end position="275"/>
    </location>
</feature>
<dbReference type="InterPro" id="IPR001750">
    <property type="entry name" value="ND/Mrp_TM"/>
</dbReference>
<dbReference type="EC" id="7.1.1.2" evidence="4 18"/>
<comment type="function">
    <text evidence="1">Core subunit of the mitochondrial membrane respiratory chain NADH dehydrogenase (Complex I) that is believed to belong to the minimal assembly required for catalysis. Complex I functions in the transfer of electrons from NADH to the respiratory chain. The immediate electron acceptor for the enzyme is believed to be ubiquinone.</text>
</comment>
<comment type="similarity">
    <text evidence="3 18">Belongs to the complex I subunit 2 family.</text>
</comment>
<proteinExistence type="inferred from homology"/>
<feature type="transmembrane region" description="Helical" evidence="18">
    <location>
        <begin position="189"/>
        <end position="208"/>
    </location>
</feature>
<evidence type="ECO:0000256" key="4">
    <source>
        <dbReference type="ARBA" id="ARBA00012944"/>
    </source>
</evidence>
<gene>
    <name evidence="20" type="primary">nad2</name>
</gene>
<keyword evidence="15 18" id="KW-0496">Mitochondrion</keyword>
<name>A0A0S2M6Q9_9COLE</name>
<keyword evidence="8 18" id="KW-0812">Transmembrane</keyword>
<dbReference type="InterPro" id="IPR003917">
    <property type="entry name" value="NADH_UbQ_OxRdtase_chain2"/>
</dbReference>
<feature type="transmembrane region" description="Helical" evidence="18">
    <location>
        <begin position="18"/>
        <end position="38"/>
    </location>
</feature>
<evidence type="ECO:0000313" key="20">
    <source>
        <dbReference type="EMBL" id="ALO70370.1"/>
    </source>
</evidence>
<organism evidence="20">
    <name type="scientific">Batrisodes sp. 1 EF-2015</name>
    <dbReference type="NCBI Taxonomy" id="1756851"/>
    <lineage>
        <taxon>Eukaryota</taxon>
        <taxon>Metazoa</taxon>
        <taxon>Ecdysozoa</taxon>
        <taxon>Arthropoda</taxon>
        <taxon>Hexapoda</taxon>
        <taxon>Insecta</taxon>
        <taxon>Pterygota</taxon>
        <taxon>Neoptera</taxon>
        <taxon>Endopterygota</taxon>
        <taxon>Coleoptera</taxon>
        <taxon>Polyphaga</taxon>
        <taxon>Staphyliniformia</taxon>
        <taxon>Staphylinidae</taxon>
        <taxon>Omaliinae group</taxon>
        <taxon>Pselaphinae</taxon>
        <taxon>Batrisodes</taxon>
    </lineage>
</organism>
<dbReference type="AlphaFoldDB" id="A0A0S2M6Q9"/>
<dbReference type="EMBL" id="KT780631">
    <property type="protein sequence ID" value="ALO70370.1"/>
    <property type="molecule type" value="Genomic_DNA"/>
</dbReference>
<feature type="transmembrane region" description="Helical" evidence="18">
    <location>
        <begin position="305"/>
        <end position="325"/>
    </location>
</feature>
<keyword evidence="10 18" id="KW-1278">Translocase</keyword>
<dbReference type="GO" id="GO:0006120">
    <property type="term" value="P:mitochondrial electron transport, NADH to ubiquinone"/>
    <property type="evidence" value="ECO:0007669"/>
    <property type="project" value="InterPro"/>
</dbReference>
<keyword evidence="16 18" id="KW-0472">Membrane</keyword>
<dbReference type="InterPro" id="IPR050175">
    <property type="entry name" value="Complex_I_Subunit_2"/>
</dbReference>
<dbReference type="PANTHER" id="PTHR46552:SF1">
    <property type="entry name" value="NADH-UBIQUINONE OXIDOREDUCTASE CHAIN 2"/>
    <property type="match status" value="1"/>
</dbReference>
<evidence type="ECO:0000256" key="3">
    <source>
        <dbReference type="ARBA" id="ARBA00007012"/>
    </source>
</evidence>
<comment type="subcellular location">
    <subcellularLocation>
        <location evidence="2 18">Mitochondrion inner membrane</location>
        <topology evidence="2 18">Multi-pass membrane protein</topology>
    </subcellularLocation>
</comment>
<feature type="transmembrane region" description="Helical" evidence="18">
    <location>
        <begin position="138"/>
        <end position="157"/>
    </location>
</feature>
<evidence type="ECO:0000256" key="16">
    <source>
        <dbReference type="ARBA" id="ARBA00023136"/>
    </source>
</evidence>
<dbReference type="PANTHER" id="PTHR46552">
    <property type="entry name" value="NADH-UBIQUINONE OXIDOREDUCTASE CHAIN 2"/>
    <property type="match status" value="1"/>
</dbReference>
<sequence>MNLIIISTMISISSNSWFGMWLGLEINLMSIIPLMSNIKNSYSTESSIKYFIIQALSSMIIMISIIYLVNLSNSPVTNFNNSISLIFNSALMTKMGSAPFHFWFPEIMEGLNWLNCFIMLTWQKITPMIMMNYSINSMFIFTIIIFSMLVSGILGINQNSLRKILTYSSINHIGWMLASMMFFESIWLAYFLVYFMIIANLIMVFNLYKIFHATQLWLFMKSNLNLNYFFIMNFLSLGGIPPFIGFLPKWLTIQMMIMNNNYFLSICMIILTLMTLFYYIRIMLSTLSLIFHENNLIHFKFQSSMWIPTSNFINLLSLTLYSMLFNFI</sequence>
<keyword evidence="12 18" id="KW-1133">Transmembrane helix</keyword>
<protein>
    <recommendedName>
        <fullName evidence="5 18">NADH-ubiquinone oxidoreductase chain 2</fullName>
        <ecNumber evidence="4 18">7.1.1.2</ecNumber>
    </recommendedName>
</protein>
<evidence type="ECO:0000256" key="1">
    <source>
        <dbReference type="ARBA" id="ARBA00003257"/>
    </source>
</evidence>
<keyword evidence="9 18" id="KW-0999">Mitochondrion inner membrane</keyword>
<keyword evidence="13 18" id="KW-0520">NAD</keyword>
<evidence type="ECO:0000256" key="11">
    <source>
        <dbReference type="ARBA" id="ARBA00022982"/>
    </source>
</evidence>
<reference evidence="20" key="1">
    <citation type="submission" date="2015-09" db="EMBL/GenBank/DDBJ databases">
        <title>Staphyliniformia phylogenetics from de novo mitogenomic assemblies.</title>
        <authorList>
            <person name="Favreau E.A."/>
            <person name="Linard B."/>
            <person name="Vogler A.P."/>
        </authorList>
    </citation>
    <scope>NUCLEOTIDE SEQUENCE</scope>
</reference>
<evidence type="ECO:0000256" key="18">
    <source>
        <dbReference type="RuleBase" id="RU003403"/>
    </source>
</evidence>
<dbReference type="Pfam" id="PF00361">
    <property type="entry name" value="Proton_antipo_M"/>
    <property type="match status" value="1"/>
</dbReference>
<feature type="transmembrane region" description="Helical" evidence="18">
    <location>
        <begin position="228"/>
        <end position="250"/>
    </location>
</feature>
<evidence type="ECO:0000256" key="8">
    <source>
        <dbReference type="ARBA" id="ARBA00022692"/>
    </source>
</evidence>
<dbReference type="GO" id="GO:0005743">
    <property type="term" value="C:mitochondrial inner membrane"/>
    <property type="evidence" value="ECO:0007669"/>
    <property type="project" value="UniProtKB-SubCell"/>
</dbReference>
<evidence type="ECO:0000256" key="5">
    <source>
        <dbReference type="ARBA" id="ARBA00021008"/>
    </source>
</evidence>
<evidence type="ECO:0000256" key="12">
    <source>
        <dbReference type="ARBA" id="ARBA00022989"/>
    </source>
</evidence>
<evidence type="ECO:0000256" key="15">
    <source>
        <dbReference type="ARBA" id="ARBA00023128"/>
    </source>
</evidence>
<evidence type="ECO:0000256" key="2">
    <source>
        <dbReference type="ARBA" id="ARBA00004448"/>
    </source>
</evidence>
<dbReference type="GO" id="GO:0008137">
    <property type="term" value="F:NADH dehydrogenase (ubiquinone) activity"/>
    <property type="evidence" value="ECO:0007669"/>
    <property type="project" value="UniProtKB-EC"/>
</dbReference>
<keyword evidence="14 18" id="KW-0830">Ubiquinone</keyword>
<evidence type="ECO:0000256" key="13">
    <source>
        <dbReference type="ARBA" id="ARBA00023027"/>
    </source>
</evidence>
<evidence type="ECO:0000256" key="9">
    <source>
        <dbReference type="ARBA" id="ARBA00022792"/>
    </source>
</evidence>
<keyword evidence="11 18" id="KW-0249">Electron transport</keyword>
<evidence type="ECO:0000256" key="17">
    <source>
        <dbReference type="ARBA" id="ARBA00049551"/>
    </source>
</evidence>
<geneLocation type="mitochondrion" evidence="20"/>
<evidence type="ECO:0000256" key="6">
    <source>
        <dbReference type="ARBA" id="ARBA00022448"/>
    </source>
</evidence>
<feature type="transmembrane region" description="Helical" evidence="18">
    <location>
        <begin position="50"/>
        <end position="69"/>
    </location>
</feature>
<accession>A0A0S2M6Q9</accession>
<evidence type="ECO:0000256" key="10">
    <source>
        <dbReference type="ARBA" id="ARBA00022967"/>
    </source>
</evidence>
<evidence type="ECO:0000259" key="19">
    <source>
        <dbReference type="Pfam" id="PF00361"/>
    </source>
</evidence>
<evidence type="ECO:0000256" key="7">
    <source>
        <dbReference type="ARBA" id="ARBA00022660"/>
    </source>
</evidence>